<keyword evidence="2" id="KW-0808">Transferase</keyword>
<organism evidence="2 3">
    <name type="scientific">Mycobacterium terramassiliense</name>
    <dbReference type="NCBI Taxonomy" id="1841859"/>
    <lineage>
        <taxon>Bacteria</taxon>
        <taxon>Bacillati</taxon>
        <taxon>Actinomycetota</taxon>
        <taxon>Actinomycetes</taxon>
        <taxon>Mycobacteriales</taxon>
        <taxon>Mycobacteriaceae</taxon>
        <taxon>Mycobacterium</taxon>
    </lineage>
</organism>
<dbReference type="InterPro" id="IPR055140">
    <property type="entry name" value="Thiolase_C_2"/>
</dbReference>
<evidence type="ECO:0000313" key="3">
    <source>
        <dbReference type="Proteomes" id="UP000241595"/>
    </source>
</evidence>
<evidence type="ECO:0000313" key="2">
    <source>
        <dbReference type="EMBL" id="SPM30267.1"/>
    </source>
</evidence>
<gene>
    <name evidence="2" type="ORF">MTAB308_3770</name>
</gene>
<dbReference type="Pfam" id="PF22691">
    <property type="entry name" value="Thiolase_C_1"/>
    <property type="match status" value="1"/>
</dbReference>
<dbReference type="InterPro" id="IPR016039">
    <property type="entry name" value="Thiolase-like"/>
</dbReference>
<name>A0A2U3NFI5_9MYCO</name>
<dbReference type="NCBIfam" id="NF005892">
    <property type="entry name" value="PRK07855.1"/>
    <property type="match status" value="1"/>
</dbReference>
<dbReference type="RefSeq" id="WP_077101240.1">
    <property type="nucleotide sequence ID" value="NZ_LT717701.1"/>
</dbReference>
<dbReference type="SUPFAM" id="SSF53901">
    <property type="entry name" value="Thiolase-like"/>
    <property type="match status" value="2"/>
</dbReference>
<reference evidence="2 3" key="1">
    <citation type="submission" date="2017-01" db="EMBL/GenBank/DDBJ databases">
        <authorList>
            <consortium name="Urmite Genomes"/>
        </authorList>
    </citation>
    <scope>NUCLEOTIDE SEQUENCE [LARGE SCALE GENOMIC DNA]</scope>
    <source>
        <strain evidence="2 3">AB308</strain>
    </source>
</reference>
<dbReference type="Gene3D" id="3.40.47.10">
    <property type="match status" value="1"/>
</dbReference>
<dbReference type="InterPro" id="IPR002155">
    <property type="entry name" value="Thiolase"/>
</dbReference>
<dbReference type="PANTHER" id="PTHR42870:SF1">
    <property type="entry name" value="NON-SPECIFIC LIPID-TRANSFER PROTEIN-LIKE 2"/>
    <property type="match status" value="1"/>
</dbReference>
<sequence>MSPASGGNPLSGKAAIVGIGATDFSKDSGRSELRLAAEAVLDALDDAGLSPADVDGLTTFTMDSNNETAVARAVGIGDLKFFSQIGYGGGAACATVQQAAMAVATGVADVVVAYRAFNERSGMRFGQVQSRLAGDGGARADSTTADNAFSYPHGLSTPAAQVAMIAQRYMHLSGATSRDFGVISVADRKHAAKNPKAYFYEKPITIEDHQNSRWIAEPLRLLDCCQETDGAVAIVVTSVERARDLKQRPAIIEAASQGSSPDQYTMVSYYRPELGLPEMGVVGRQLWGQSGLSPSDIQTAILYDHFTPFTLIQLEELGFCGRGEAKDFIADGAIEVGGRLPINTHGGQLGEAYIHGMNGIAEGVRQLRGTSVNPVPDVEHVLVTAGTGVPTSGLILG</sequence>
<dbReference type="PANTHER" id="PTHR42870">
    <property type="entry name" value="ACETYL-COA C-ACETYLTRANSFERASE"/>
    <property type="match status" value="1"/>
</dbReference>
<evidence type="ECO:0000259" key="1">
    <source>
        <dbReference type="Pfam" id="PF22691"/>
    </source>
</evidence>
<dbReference type="STRING" id="1841859.GCA_900157385_03771"/>
<feature type="domain" description="Thiolase C-terminal" evidence="1">
    <location>
        <begin position="274"/>
        <end position="389"/>
    </location>
</feature>
<dbReference type="OrthoDB" id="9785768at2"/>
<dbReference type="GO" id="GO:0016747">
    <property type="term" value="F:acyltransferase activity, transferring groups other than amino-acyl groups"/>
    <property type="evidence" value="ECO:0007669"/>
    <property type="project" value="InterPro"/>
</dbReference>
<dbReference type="CDD" id="cd00829">
    <property type="entry name" value="SCP-x_thiolase"/>
    <property type="match status" value="1"/>
</dbReference>
<accession>A0A2U3NFI5</accession>
<dbReference type="PIRSF" id="PIRSF000429">
    <property type="entry name" value="Ac-CoA_Ac_transf"/>
    <property type="match status" value="1"/>
</dbReference>
<protein>
    <submittedName>
        <fullName evidence="2">Acetyl-CoA acetyltransferase</fullName>
    </submittedName>
</protein>
<keyword evidence="3" id="KW-1185">Reference proteome</keyword>
<dbReference type="EMBL" id="FTRV01000015">
    <property type="protein sequence ID" value="SPM30267.1"/>
    <property type="molecule type" value="Genomic_DNA"/>
</dbReference>
<dbReference type="Proteomes" id="UP000241595">
    <property type="component" value="Unassembled WGS sequence"/>
</dbReference>
<proteinExistence type="predicted"/>
<dbReference type="AlphaFoldDB" id="A0A2U3NFI5"/>